<feature type="compositionally biased region" description="Basic residues" evidence="1">
    <location>
        <begin position="338"/>
        <end position="351"/>
    </location>
</feature>
<dbReference type="InParanoid" id="E3NQ62"/>
<reference evidence="2" key="1">
    <citation type="submission" date="2007-07" db="EMBL/GenBank/DDBJ databases">
        <title>PCAP assembly of the Caenorhabditis remanei genome.</title>
        <authorList>
            <consortium name="The Caenorhabditis remanei Sequencing Consortium"/>
            <person name="Wilson R.K."/>
        </authorList>
    </citation>
    <scope>NUCLEOTIDE SEQUENCE [LARGE SCALE GENOMIC DNA]</scope>
    <source>
        <strain evidence="2">PB4641</strain>
    </source>
</reference>
<evidence type="ECO:0000256" key="1">
    <source>
        <dbReference type="SAM" id="MobiDB-lite"/>
    </source>
</evidence>
<gene>
    <name evidence="2" type="ORF">CRE_16534</name>
</gene>
<dbReference type="HOGENOM" id="CLU_042335_1_0_1"/>
<dbReference type="OrthoDB" id="8195432at2759"/>
<feature type="region of interest" description="Disordered" evidence="1">
    <location>
        <begin position="326"/>
        <end position="351"/>
    </location>
</feature>
<organism evidence="3">
    <name type="scientific">Caenorhabditis remanei</name>
    <name type="common">Caenorhabditis vulgaris</name>
    <dbReference type="NCBI Taxonomy" id="31234"/>
    <lineage>
        <taxon>Eukaryota</taxon>
        <taxon>Metazoa</taxon>
        <taxon>Ecdysozoa</taxon>
        <taxon>Nematoda</taxon>
        <taxon>Chromadorea</taxon>
        <taxon>Rhabditida</taxon>
        <taxon>Rhabditina</taxon>
        <taxon>Rhabditomorpha</taxon>
        <taxon>Rhabditoidea</taxon>
        <taxon>Rhabditidae</taxon>
        <taxon>Peloderinae</taxon>
        <taxon>Caenorhabditis</taxon>
    </lineage>
</organism>
<name>E3NQ62_CAERE</name>
<keyword evidence="3" id="KW-1185">Reference proteome</keyword>
<evidence type="ECO:0000313" key="3">
    <source>
        <dbReference type="Proteomes" id="UP000008281"/>
    </source>
</evidence>
<dbReference type="eggNOG" id="KOG1075">
    <property type="taxonomic scope" value="Eukaryota"/>
</dbReference>
<dbReference type="AlphaFoldDB" id="E3NQ62"/>
<protein>
    <recommendedName>
        <fullName evidence="4">Reverse transcriptase domain-containing protein</fullName>
    </recommendedName>
</protein>
<dbReference type="Proteomes" id="UP000008281">
    <property type="component" value="Unassembled WGS sequence"/>
</dbReference>
<dbReference type="EMBL" id="DS269472">
    <property type="protein sequence ID" value="EFO84224.1"/>
    <property type="molecule type" value="Genomic_DNA"/>
</dbReference>
<feature type="non-terminal residue" evidence="2">
    <location>
        <position position="1"/>
    </location>
</feature>
<evidence type="ECO:0008006" key="4">
    <source>
        <dbReference type="Google" id="ProtNLM"/>
    </source>
</evidence>
<accession>E3NQ62</accession>
<proteinExistence type="predicted"/>
<evidence type="ECO:0000313" key="2">
    <source>
        <dbReference type="EMBL" id="EFO84224.1"/>
    </source>
</evidence>
<sequence length="351" mass="40143">NVSPCILKNYGFTTSTFYVKFSEDFRLPNLPRCIKIKIVEHEGKLAILVQAIEDGPEAVYTESHVKKLQLLLKKEANTGILHRFITQKPVKSQVVQVVLQHPQSNSFVRNGGQMSFSAHKIVHKARLNMLVCNANTWDATSTKQCMRCVKEKETQMHILQVCTYNKSGLITERHNAVHNKVSELIKKGSKRNWKLVDDSVIAGPSVKRPDIMLRSPDGKEIILADVTCPYEYLEGIQRAWDYKVEKYTKAYKYLEARGIKVTVLPIVVGSLGTWWKPTTNSLLQLGIDRKTINEWIPKLCAATAEYSKNIYWRHIKGDRYQSIPMKFGLDKPPGNSWKRGKRRKPPKPAKN</sequence>